<accession>A0A840CUH0</accession>
<protein>
    <submittedName>
        <fullName evidence="1">RHS repeat-associated protein</fullName>
    </submittedName>
</protein>
<dbReference type="InterPro" id="IPR022385">
    <property type="entry name" value="Rhs_assc_core"/>
</dbReference>
<dbReference type="InterPro" id="IPR050708">
    <property type="entry name" value="T6SS_VgrG/RHS"/>
</dbReference>
<sequence length="397" mass="44468">MKNINTSGKTYYTYSASGVKLRVEHKDAKNQTYTPVMGTSGDSNLETSKITDYVGNKVYENEGLKRILIDGGYIENNVYHYYLKDHLGNNRVVINQYNEQIQNSQYYPFGMAMAESTSQSTQPYKYNGKELDKTHGLNLYDYSARYYDGALGRFTTVDPLAEKYYSWSPYVYCANNPMRYIDPLGMDTININAEGKITQHIKSKDRTVFNITDKDGNIKSSDFEYTPIVSSVETIKNEDGTTTEYTYLTMLGDENGNKAFEFLSQNLGVTKDYGGIPNTRNETMEWSLTQYGKAGRTGINVVSTSHNAKSEGSGSRVAMRNQESGFDLRRDVHSHPFGGPNDLELLQPSGVAGGNRGDIPAAAQLTAGNKRGITPVFQIYSGYLKRYVNYNGRGIIK</sequence>
<dbReference type="PANTHER" id="PTHR32305:SF15">
    <property type="entry name" value="PROTEIN RHSA-RELATED"/>
    <property type="match status" value="1"/>
</dbReference>
<organism evidence="1 2">
    <name type="scientific">Dysgonomonas hofstadii</name>
    <dbReference type="NCBI Taxonomy" id="637886"/>
    <lineage>
        <taxon>Bacteria</taxon>
        <taxon>Pseudomonadati</taxon>
        <taxon>Bacteroidota</taxon>
        <taxon>Bacteroidia</taxon>
        <taxon>Bacteroidales</taxon>
        <taxon>Dysgonomonadaceae</taxon>
        <taxon>Dysgonomonas</taxon>
    </lineage>
</organism>
<comment type="caution">
    <text evidence="1">The sequence shown here is derived from an EMBL/GenBank/DDBJ whole genome shotgun (WGS) entry which is preliminary data.</text>
</comment>
<gene>
    <name evidence="1" type="ORF">GGR21_004263</name>
</gene>
<dbReference type="InterPro" id="IPR028218">
    <property type="entry name" value="Toxin-JAB1"/>
</dbReference>
<name>A0A840CUH0_9BACT</name>
<dbReference type="RefSeq" id="WP_183309114.1">
    <property type="nucleotide sequence ID" value="NZ_JACIEP010000030.1"/>
</dbReference>
<dbReference type="NCBIfam" id="TIGR03696">
    <property type="entry name" value="Rhs_assc_core"/>
    <property type="match status" value="1"/>
</dbReference>
<dbReference type="Pfam" id="PF15659">
    <property type="entry name" value="Toxin-JAB1"/>
    <property type="match status" value="1"/>
</dbReference>
<keyword evidence="2" id="KW-1185">Reference proteome</keyword>
<evidence type="ECO:0000313" key="2">
    <source>
        <dbReference type="Proteomes" id="UP000555103"/>
    </source>
</evidence>
<dbReference type="EMBL" id="JACIEP010000030">
    <property type="protein sequence ID" value="MBB4038329.1"/>
    <property type="molecule type" value="Genomic_DNA"/>
</dbReference>
<reference evidence="1 2" key="1">
    <citation type="submission" date="2020-08" db="EMBL/GenBank/DDBJ databases">
        <title>Genomic Encyclopedia of Type Strains, Phase IV (KMG-IV): sequencing the most valuable type-strain genomes for metagenomic binning, comparative biology and taxonomic classification.</title>
        <authorList>
            <person name="Goeker M."/>
        </authorList>
    </citation>
    <scope>NUCLEOTIDE SEQUENCE [LARGE SCALE GENOMIC DNA]</scope>
    <source>
        <strain evidence="1 2">DSM 104969</strain>
    </source>
</reference>
<evidence type="ECO:0000313" key="1">
    <source>
        <dbReference type="EMBL" id="MBB4038329.1"/>
    </source>
</evidence>
<proteinExistence type="predicted"/>
<dbReference type="PANTHER" id="PTHR32305">
    <property type="match status" value="1"/>
</dbReference>
<dbReference type="Gene3D" id="2.180.10.10">
    <property type="entry name" value="RHS repeat-associated core"/>
    <property type="match status" value="1"/>
</dbReference>
<dbReference type="AlphaFoldDB" id="A0A840CUH0"/>
<dbReference type="Proteomes" id="UP000555103">
    <property type="component" value="Unassembled WGS sequence"/>
</dbReference>